<dbReference type="Gene3D" id="1.20.120.1630">
    <property type="match status" value="1"/>
</dbReference>
<dbReference type="PANTHER" id="PTHR43847">
    <property type="entry name" value="BLL3993 PROTEIN"/>
    <property type="match status" value="1"/>
</dbReference>
<gene>
    <name evidence="6" type="ORF">BST92_02690</name>
</gene>
<dbReference type="EMBL" id="MTPW01000001">
    <property type="protein sequence ID" value="PQJ30905.1"/>
    <property type="molecule type" value="Genomic_DNA"/>
</dbReference>
<evidence type="ECO:0000256" key="2">
    <source>
        <dbReference type="ARBA" id="ARBA00022692"/>
    </source>
</evidence>
<keyword evidence="4 5" id="KW-0472">Membrane</keyword>
<feature type="transmembrane region" description="Helical" evidence="5">
    <location>
        <begin position="9"/>
        <end position="31"/>
    </location>
</feature>
<feature type="transmembrane region" description="Helical" evidence="5">
    <location>
        <begin position="80"/>
        <end position="100"/>
    </location>
</feature>
<accession>A0A2S7U7D9</accession>
<dbReference type="GO" id="GO:0012505">
    <property type="term" value="C:endomembrane system"/>
    <property type="evidence" value="ECO:0007669"/>
    <property type="project" value="UniProtKB-SubCell"/>
</dbReference>
<dbReference type="Pfam" id="PF04191">
    <property type="entry name" value="PEMT"/>
    <property type="match status" value="1"/>
</dbReference>
<evidence type="ECO:0000313" key="6">
    <source>
        <dbReference type="EMBL" id="PQJ30905.1"/>
    </source>
</evidence>
<proteinExistence type="predicted"/>
<dbReference type="AlphaFoldDB" id="A0A2S7U7D9"/>
<evidence type="ECO:0000256" key="3">
    <source>
        <dbReference type="ARBA" id="ARBA00022989"/>
    </source>
</evidence>
<reference evidence="6 7" key="1">
    <citation type="submission" date="2017-01" db="EMBL/GenBank/DDBJ databases">
        <title>Trade-off between light-utilization and light-protection in marine flavobacteria.</title>
        <authorList>
            <person name="Kumagai Y."/>
            <person name="Yoshizawa S."/>
            <person name="Kogure K."/>
            <person name="Iwasaki W."/>
        </authorList>
    </citation>
    <scope>NUCLEOTIDE SEQUENCE [LARGE SCALE GENOMIC DNA]</scope>
    <source>
        <strain evidence="6 7">KCTC 32109</strain>
    </source>
</reference>
<keyword evidence="7" id="KW-1185">Reference proteome</keyword>
<protein>
    <recommendedName>
        <fullName evidence="8">Protein-S-isoprenylcysteine methyltransferase</fullName>
    </recommendedName>
</protein>
<evidence type="ECO:0000256" key="4">
    <source>
        <dbReference type="ARBA" id="ARBA00023136"/>
    </source>
</evidence>
<dbReference type="InterPro" id="IPR052527">
    <property type="entry name" value="Metal_cation-efflux_comp"/>
</dbReference>
<dbReference type="Proteomes" id="UP000239747">
    <property type="component" value="Unassembled WGS sequence"/>
</dbReference>
<evidence type="ECO:0008006" key="8">
    <source>
        <dbReference type="Google" id="ProtNLM"/>
    </source>
</evidence>
<comment type="caution">
    <text evidence="6">The sequence shown here is derived from an EMBL/GenBank/DDBJ whole genome shotgun (WGS) entry which is preliminary data.</text>
</comment>
<comment type="subcellular location">
    <subcellularLocation>
        <location evidence="1">Endomembrane system</location>
        <topology evidence="1">Multi-pass membrane protein</topology>
    </subcellularLocation>
</comment>
<dbReference type="InterPro" id="IPR007318">
    <property type="entry name" value="Phopholipid_MeTrfase"/>
</dbReference>
<evidence type="ECO:0000313" key="7">
    <source>
        <dbReference type="Proteomes" id="UP000239747"/>
    </source>
</evidence>
<sequence>MSKLSFKDYVLVALQGLLFIFYIIDIEILPIKLSKTISLLGFLTAIVGVITLAIALLQLNNNLSPFPTPKTGSQLITVGLYKYIRHPIYTGILFLFYGYAFYNESVYKFLLASLLFVLFQVKTSYEEKKLIQKFSLYKNYKLKTGKFLPKILVKKS</sequence>
<dbReference type="PANTHER" id="PTHR43847:SF1">
    <property type="entry name" value="BLL3993 PROTEIN"/>
    <property type="match status" value="1"/>
</dbReference>
<organism evidence="6 7">
    <name type="scientific">Nonlabens arenilitoris</name>
    <dbReference type="NCBI Taxonomy" id="1217969"/>
    <lineage>
        <taxon>Bacteria</taxon>
        <taxon>Pseudomonadati</taxon>
        <taxon>Bacteroidota</taxon>
        <taxon>Flavobacteriia</taxon>
        <taxon>Flavobacteriales</taxon>
        <taxon>Flavobacteriaceae</taxon>
        <taxon>Nonlabens</taxon>
    </lineage>
</organism>
<dbReference type="RefSeq" id="WP_042288681.1">
    <property type="nucleotide sequence ID" value="NZ_MTPW01000001.1"/>
</dbReference>
<feature type="transmembrane region" description="Helical" evidence="5">
    <location>
        <begin position="37"/>
        <end position="59"/>
    </location>
</feature>
<evidence type="ECO:0000256" key="1">
    <source>
        <dbReference type="ARBA" id="ARBA00004127"/>
    </source>
</evidence>
<evidence type="ECO:0000256" key="5">
    <source>
        <dbReference type="SAM" id="Phobius"/>
    </source>
</evidence>
<keyword evidence="2 5" id="KW-0812">Transmembrane</keyword>
<keyword evidence="3 5" id="KW-1133">Transmembrane helix</keyword>
<name>A0A2S7U7D9_9FLAO</name>